<organism evidence="2">
    <name type="scientific">marine metagenome</name>
    <dbReference type="NCBI Taxonomy" id="408172"/>
    <lineage>
        <taxon>unclassified sequences</taxon>
        <taxon>metagenomes</taxon>
        <taxon>ecological metagenomes</taxon>
    </lineage>
</organism>
<dbReference type="InterPro" id="IPR036856">
    <property type="entry name" value="Ald_Oxase/Xan_DH_a/b_sf"/>
</dbReference>
<dbReference type="Pfam" id="PF01315">
    <property type="entry name" value="Ald_Xan_dh_C"/>
    <property type="match status" value="1"/>
</dbReference>
<evidence type="ECO:0000313" key="2">
    <source>
        <dbReference type="EMBL" id="SVD13814.1"/>
    </source>
</evidence>
<dbReference type="InterPro" id="IPR000674">
    <property type="entry name" value="Ald_Oxase/Xan_DH_a/b"/>
</dbReference>
<proteinExistence type="predicted"/>
<feature type="non-terminal residue" evidence="2">
    <location>
        <position position="1"/>
    </location>
</feature>
<dbReference type="EMBL" id="UINC01131853">
    <property type="protein sequence ID" value="SVD13814.1"/>
    <property type="molecule type" value="Genomic_DNA"/>
</dbReference>
<reference evidence="2" key="1">
    <citation type="submission" date="2018-05" db="EMBL/GenBank/DDBJ databases">
        <authorList>
            <person name="Lanie J.A."/>
            <person name="Ng W.-L."/>
            <person name="Kazmierczak K.M."/>
            <person name="Andrzejewski T.M."/>
            <person name="Davidsen T.M."/>
            <person name="Wayne K.J."/>
            <person name="Tettelin H."/>
            <person name="Glass J.I."/>
            <person name="Rusch D."/>
            <person name="Podicherti R."/>
            <person name="Tsui H.-C.T."/>
            <person name="Winkler M.E."/>
        </authorList>
    </citation>
    <scope>NUCLEOTIDE SEQUENCE</scope>
</reference>
<accession>A0A382SV72</accession>
<evidence type="ECO:0000259" key="1">
    <source>
        <dbReference type="Pfam" id="PF01315"/>
    </source>
</evidence>
<name>A0A382SV72_9ZZZZ</name>
<dbReference type="AlphaFoldDB" id="A0A382SV72"/>
<dbReference type="SUPFAM" id="SSF54665">
    <property type="entry name" value="CO dehydrogenase molybdoprotein N-domain-like"/>
    <property type="match status" value="1"/>
</dbReference>
<protein>
    <recommendedName>
        <fullName evidence="1">Aldehyde oxidase/xanthine dehydrogenase a/b hammerhead domain-containing protein</fullName>
    </recommendedName>
</protein>
<feature type="non-terminal residue" evidence="2">
    <location>
        <position position="62"/>
    </location>
</feature>
<gene>
    <name evidence="2" type="ORF">METZ01_LOCUS366668</name>
</gene>
<sequence length="62" mass="6805">VTSDHRVSPHAYARICSIQYSRALELPGVLAVLTGTDAVADGLRLMSQITDWVDPPDAELRR</sequence>
<dbReference type="Gene3D" id="3.90.1170.50">
    <property type="entry name" value="Aldehyde oxidase/xanthine dehydrogenase, a/b hammerhead"/>
    <property type="match status" value="1"/>
</dbReference>
<feature type="domain" description="Aldehyde oxidase/xanthine dehydrogenase a/b hammerhead" evidence="1">
    <location>
        <begin position="8"/>
        <end position="46"/>
    </location>
</feature>